<dbReference type="Proteomes" id="UP000199093">
    <property type="component" value="Unassembled WGS sequence"/>
</dbReference>
<gene>
    <name evidence="2" type="ORF">SAMN04487993_1001384</name>
</gene>
<feature type="region of interest" description="Disordered" evidence="1">
    <location>
        <begin position="17"/>
        <end position="41"/>
    </location>
</feature>
<dbReference type="STRING" id="555512.SAMN04487993_1001384"/>
<protein>
    <submittedName>
        <fullName evidence="2">Uncharacterized protein</fullName>
    </submittedName>
</protein>
<proteinExistence type="predicted"/>
<name>A0A1G8IDJ4_9RHOB</name>
<organism evidence="2 3">
    <name type="scientific">Salipiger marinus</name>
    <dbReference type="NCBI Taxonomy" id="555512"/>
    <lineage>
        <taxon>Bacteria</taxon>
        <taxon>Pseudomonadati</taxon>
        <taxon>Pseudomonadota</taxon>
        <taxon>Alphaproteobacteria</taxon>
        <taxon>Rhodobacterales</taxon>
        <taxon>Roseobacteraceae</taxon>
        <taxon>Salipiger</taxon>
    </lineage>
</organism>
<sequence length="60" mass="6535">MNAMQISQAAQALYRSHGGRAEAEAAQKAREKTASGQTAEAQDWRAIQAAIRRVRGPLQK</sequence>
<evidence type="ECO:0000313" key="3">
    <source>
        <dbReference type="Proteomes" id="UP000199093"/>
    </source>
</evidence>
<dbReference type="RefSeq" id="WP_089842905.1">
    <property type="nucleotide sequence ID" value="NZ_FNEJ01000001.1"/>
</dbReference>
<evidence type="ECO:0000313" key="2">
    <source>
        <dbReference type="EMBL" id="SDI16985.1"/>
    </source>
</evidence>
<reference evidence="2 3" key="1">
    <citation type="submission" date="2016-10" db="EMBL/GenBank/DDBJ databases">
        <authorList>
            <person name="de Groot N.N."/>
        </authorList>
    </citation>
    <scope>NUCLEOTIDE SEQUENCE [LARGE SCALE GENOMIC DNA]</scope>
    <source>
        <strain evidence="2 3">DSM 26424</strain>
    </source>
</reference>
<dbReference type="EMBL" id="FNEJ01000001">
    <property type="protein sequence ID" value="SDI16985.1"/>
    <property type="molecule type" value="Genomic_DNA"/>
</dbReference>
<evidence type="ECO:0000256" key="1">
    <source>
        <dbReference type="SAM" id="MobiDB-lite"/>
    </source>
</evidence>
<keyword evidence="3" id="KW-1185">Reference proteome</keyword>
<accession>A0A1G8IDJ4</accession>
<feature type="compositionally biased region" description="Basic and acidic residues" evidence="1">
    <location>
        <begin position="19"/>
        <end position="33"/>
    </location>
</feature>
<dbReference type="AlphaFoldDB" id="A0A1G8IDJ4"/>